<feature type="non-terminal residue" evidence="1">
    <location>
        <position position="82"/>
    </location>
</feature>
<reference evidence="1" key="1">
    <citation type="journal article" date="2020" name="Nat. Commun.">
        <title>Large-scale genome sequencing of mycorrhizal fungi provides insights into the early evolution of symbiotic traits.</title>
        <authorList>
            <person name="Miyauchi S."/>
            <person name="Kiss E."/>
            <person name="Kuo A."/>
            <person name="Drula E."/>
            <person name="Kohler A."/>
            <person name="Sanchez-Garcia M."/>
            <person name="Morin E."/>
            <person name="Andreopoulos B."/>
            <person name="Barry K.W."/>
            <person name="Bonito G."/>
            <person name="Buee M."/>
            <person name="Carver A."/>
            <person name="Chen C."/>
            <person name="Cichocki N."/>
            <person name="Clum A."/>
            <person name="Culley D."/>
            <person name="Crous P.W."/>
            <person name="Fauchery L."/>
            <person name="Girlanda M."/>
            <person name="Hayes R.D."/>
            <person name="Keri Z."/>
            <person name="LaButti K."/>
            <person name="Lipzen A."/>
            <person name="Lombard V."/>
            <person name="Magnuson J."/>
            <person name="Maillard F."/>
            <person name="Murat C."/>
            <person name="Nolan M."/>
            <person name="Ohm R.A."/>
            <person name="Pangilinan J."/>
            <person name="Pereira M.F."/>
            <person name="Perotto S."/>
            <person name="Peter M."/>
            <person name="Pfister S."/>
            <person name="Riley R."/>
            <person name="Sitrit Y."/>
            <person name="Stielow J.B."/>
            <person name="Szollosi G."/>
            <person name="Zifcakova L."/>
            <person name="Stursova M."/>
            <person name="Spatafora J.W."/>
            <person name="Tedersoo L."/>
            <person name="Vaario L.M."/>
            <person name="Yamada A."/>
            <person name="Yan M."/>
            <person name="Wang P."/>
            <person name="Xu J."/>
            <person name="Bruns T."/>
            <person name="Baldrian P."/>
            <person name="Vilgalys R."/>
            <person name="Dunand C."/>
            <person name="Henrissat B."/>
            <person name="Grigoriev I.V."/>
            <person name="Hibbett D."/>
            <person name="Nagy L.G."/>
            <person name="Martin F.M."/>
        </authorList>
    </citation>
    <scope>NUCLEOTIDE SEQUENCE</scope>
    <source>
        <strain evidence="1">UP504</strain>
    </source>
</reference>
<accession>A0A9P6DR72</accession>
<comment type="caution">
    <text evidence="1">The sequence shown here is derived from an EMBL/GenBank/DDBJ whole genome shotgun (WGS) entry which is preliminary data.</text>
</comment>
<evidence type="ECO:0000313" key="1">
    <source>
        <dbReference type="EMBL" id="KAF9510787.1"/>
    </source>
</evidence>
<protein>
    <submittedName>
        <fullName evidence="1">Uncharacterized protein</fullName>
    </submittedName>
</protein>
<feature type="non-terminal residue" evidence="1">
    <location>
        <position position="1"/>
    </location>
</feature>
<dbReference type="AlphaFoldDB" id="A0A9P6DR72"/>
<gene>
    <name evidence="1" type="ORF">BS47DRAFT_1249444</name>
</gene>
<dbReference type="Gene3D" id="1.10.510.10">
    <property type="entry name" value="Transferase(Phosphotransferase) domain 1"/>
    <property type="match status" value="1"/>
</dbReference>
<dbReference type="Gene3D" id="3.30.200.20">
    <property type="entry name" value="Phosphorylase Kinase, domain 1"/>
    <property type="match status" value="1"/>
</dbReference>
<evidence type="ECO:0000313" key="2">
    <source>
        <dbReference type="Proteomes" id="UP000886523"/>
    </source>
</evidence>
<dbReference type="Proteomes" id="UP000886523">
    <property type="component" value="Unassembled WGS sequence"/>
</dbReference>
<keyword evidence="2" id="KW-1185">Reference proteome</keyword>
<name>A0A9P6DR72_9AGAM</name>
<proteinExistence type="predicted"/>
<dbReference type="OrthoDB" id="2649at2759"/>
<dbReference type="EMBL" id="MU129010">
    <property type="protein sequence ID" value="KAF9510787.1"/>
    <property type="molecule type" value="Genomic_DNA"/>
</dbReference>
<organism evidence="1 2">
    <name type="scientific">Hydnum rufescens UP504</name>
    <dbReference type="NCBI Taxonomy" id="1448309"/>
    <lineage>
        <taxon>Eukaryota</taxon>
        <taxon>Fungi</taxon>
        <taxon>Dikarya</taxon>
        <taxon>Basidiomycota</taxon>
        <taxon>Agaricomycotina</taxon>
        <taxon>Agaricomycetes</taxon>
        <taxon>Cantharellales</taxon>
        <taxon>Hydnaceae</taxon>
        <taxon>Hydnum</taxon>
    </lineage>
</organism>
<sequence>QVVKSSPKYAQTACDEIALLNPDQQYPEPIANHPGRAHLVQFLNSFELKPDDGIPGSSTIPVTDYRHVCMIFEPLGGNVLTL</sequence>